<dbReference type="GO" id="GO:0005794">
    <property type="term" value="C:Golgi apparatus"/>
    <property type="evidence" value="ECO:0007669"/>
    <property type="project" value="TreeGrafter"/>
</dbReference>
<organism evidence="2 3">
    <name type="scientific">Mytilus edulis</name>
    <name type="common">Blue mussel</name>
    <dbReference type="NCBI Taxonomy" id="6550"/>
    <lineage>
        <taxon>Eukaryota</taxon>
        <taxon>Metazoa</taxon>
        <taxon>Spiralia</taxon>
        <taxon>Lophotrochozoa</taxon>
        <taxon>Mollusca</taxon>
        <taxon>Bivalvia</taxon>
        <taxon>Autobranchia</taxon>
        <taxon>Pteriomorphia</taxon>
        <taxon>Mytilida</taxon>
        <taxon>Mytiloidea</taxon>
        <taxon>Mytilidae</taxon>
        <taxon>Mytilinae</taxon>
        <taxon>Mytilus</taxon>
    </lineage>
</organism>
<name>A0A8S3R6N4_MYTED</name>
<evidence type="ECO:0000313" key="3">
    <source>
        <dbReference type="Proteomes" id="UP000683360"/>
    </source>
</evidence>
<dbReference type="InterPro" id="IPR029063">
    <property type="entry name" value="SAM-dependent_MTases_sf"/>
</dbReference>
<proteinExistence type="predicted"/>
<accession>A0A8S3R6N4</accession>
<dbReference type="AlphaFoldDB" id="A0A8S3R6N4"/>
<comment type="caution">
    <text evidence="2">The sequence shown here is derived from an EMBL/GenBank/DDBJ whole genome shotgun (WGS) entry which is preliminary data.</text>
</comment>
<dbReference type="GO" id="GO:0005886">
    <property type="term" value="C:plasma membrane"/>
    <property type="evidence" value="ECO:0007669"/>
    <property type="project" value="TreeGrafter"/>
</dbReference>
<dbReference type="InterPro" id="IPR053202">
    <property type="entry name" value="EGF_Rcpt_Signaling_Reg"/>
</dbReference>
<dbReference type="OrthoDB" id="6352234at2759"/>
<gene>
    <name evidence="2" type="ORF">MEDL_17101</name>
</gene>
<dbReference type="GO" id="GO:0005789">
    <property type="term" value="C:endoplasmic reticulum membrane"/>
    <property type="evidence" value="ECO:0007669"/>
    <property type="project" value="TreeGrafter"/>
</dbReference>
<protein>
    <recommendedName>
        <fullName evidence="1">Methyltransferase FkbM domain-containing protein</fullName>
    </recommendedName>
</protein>
<dbReference type="PANTHER" id="PTHR34009:SF2">
    <property type="entry name" value="PROTEIN STAR"/>
    <property type="match status" value="1"/>
</dbReference>
<reference evidence="2" key="1">
    <citation type="submission" date="2021-03" db="EMBL/GenBank/DDBJ databases">
        <authorList>
            <person name="Bekaert M."/>
        </authorList>
    </citation>
    <scope>NUCLEOTIDE SEQUENCE</scope>
</reference>
<dbReference type="PANTHER" id="PTHR34009">
    <property type="entry name" value="PROTEIN STAR"/>
    <property type="match status" value="1"/>
</dbReference>
<dbReference type="InterPro" id="IPR006342">
    <property type="entry name" value="FkbM_mtfrase"/>
</dbReference>
<dbReference type="Pfam" id="PF05050">
    <property type="entry name" value="Methyltransf_21"/>
    <property type="match status" value="1"/>
</dbReference>
<dbReference type="SUPFAM" id="SSF53335">
    <property type="entry name" value="S-adenosyl-L-methionine-dependent methyltransferases"/>
    <property type="match status" value="1"/>
</dbReference>
<evidence type="ECO:0000313" key="2">
    <source>
        <dbReference type="EMBL" id="CAG2202541.1"/>
    </source>
</evidence>
<dbReference type="GO" id="GO:0031902">
    <property type="term" value="C:late endosome membrane"/>
    <property type="evidence" value="ECO:0007669"/>
    <property type="project" value="TreeGrafter"/>
</dbReference>
<dbReference type="GO" id="GO:0006888">
    <property type="term" value="P:endoplasmic reticulum to Golgi vesicle-mediated transport"/>
    <property type="evidence" value="ECO:0007669"/>
    <property type="project" value="TreeGrafter"/>
</dbReference>
<dbReference type="Proteomes" id="UP000683360">
    <property type="component" value="Unassembled WGS sequence"/>
</dbReference>
<dbReference type="EMBL" id="CAJPWZ010000892">
    <property type="protein sequence ID" value="CAG2202541.1"/>
    <property type="molecule type" value="Genomic_DNA"/>
</dbReference>
<keyword evidence="3" id="KW-1185">Reference proteome</keyword>
<dbReference type="Gene3D" id="3.40.50.150">
    <property type="entry name" value="Vaccinia Virus protein VP39"/>
    <property type="match status" value="1"/>
</dbReference>
<dbReference type="GO" id="GO:0016197">
    <property type="term" value="P:endosomal transport"/>
    <property type="evidence" value="ECO:0007669"/>
    <property type="project" value="TreeGrafter"/>
</dbReference>
<feature type="domain" description="Methyltransferase FkbM" evidence="1">
    <location>
        <begin position="116"/>
        <end position="284"/>
    </location>
</feature>
<evidence type="ECO:0000259" key="1">
    <source>
        <dbReference type="Pfam" id="PF05050"/>
    </source>
</evidence>
<sequence>MQTISRGCVMISLVVAFILFLLYVNTFQDTQKYESRNTNYQKYAFDTFDIAKTNNNAHLHTKEETIETPAVVKGKGNYKLKNPNGVKQDIISWSQYGQDKFLDKLFNKKQNGFFVEIGGYDGESFSNTLFLEKIRGWDGLLVEASPFLYDIMLKKDRKCYMVNACISTSLPTMTFVLAGGITSAKETLTDMHRRRIARDRITYGKYANWANTNDTATVNCFPLLQLMKILGRTNIDYFSLDVEGAEMHILNSIEWKEINIDVFTIETDQHRDQILKFMRLKGYKWIHKLRGDDIFVKNKSVE</sequence>